<accession>A0ABP9J8I8</accession>
<feature type="transmembrane region" description="Helical" evidence="2">
    <location>
        <begin position="89"/>
        <end position="109"/>
    </location>
</feature>
<reference evidence="4" key="1">
    <citation type="journal article" date="2019" name="Int. J. Syst. Evol. Microbiol.">
        <title>The Global Catalogue of Microorganisms (GCM) 10K type strain sequencing project: providing services to taxonomists for standard genome sequencing and annotation.</title>
        <authorList>
            <consortium name="The Broad Institute Genomics Platform"/>
            <consortium name="The Broad Institute Genome Sequencing Center for Infectious Disease"/>
            <person name="Wu L."/>
            <person name="Ma J."/>
        </authorList>
    </citation>
    <scope>NUCLEOTIDE SEQUENCE [LARGE SCALE GENOMIC DNA]</scope>
    <source>
        <strain evidence="4">JCM 18409</strain>
    </source>
</reference>
<keyword evidence="2" id="KW-1133">Transmembrane helix</keyword>
<protein>
    <submittedName>
        <fullName evidence="3">Uncharacterized protein</fullName>
    </submittedName>
</protein>
<keyword evidence="2" id="KW-0472">Membrane</keyword>
<gene>
    <name evidence="3" type="ORF">GCM10023335_52260</name>
</gene>
<keyword evidence="4" id="KW-1185">Reference proteome</keyword>
<dbReference type="Proteomes" id="UP001501759">
    <property type="component" value="Unassembled WGS sequence"/>
</dbReference>
<sequence>MFSLTSPRCTTPRGGTGVAARVWCALRRPPTPLPNPAPEFGEEESFRMTEQSTETASTPDEDGSDPAVAHCTETSWATRFFERVCRARGLLVGAVAAALAVAVVLGAMATHAANGGTDRDRVAAVIEAGAVCTSLPDPRYEVSCGTTAFGDVRFDCGSGRPGKCPTTTAVTLRNVSRTPVMVTMVSGTREGDRRFSPASELTPGRVVILRLHPFEKYLFDILVRSVTRGVGAVRVEAVD</sequence>
<evidence type="ECO:0000256" key="1">
    <source>
        <dbReference type="SAM" id="MobiDB-lite"/>
    </source>
</evidence>
<feature type="region of interest" description="Disordered" evidence="1">
    <location>
        <begin position="28"/>
        <end position="68"/>
    </location>
</feature>
<keyword evidence="2" id="KW-0812">Transmembrane</keyword>
<feature type="compositionally biased region" description="Polar residues" evidence="1">
    <location>
        <begin position="48"/>
        <end position="58"/>
    </location>
</feature>
<organism evidence="3 4">
    <name type="scientific">Streptomyces siamensis</name>
    <dbReference type="NCBI Taxonomy" id="1274986"/>
    <lineage>
        <taxon>Bacteria</taxon>
        <taxon>Bacillati</taxon>
        <taxon>Actinomycetota</taxon>
        <taxon>Actinomycetes</taxon>
        <taxon>Kitasatosporales</taxon>
        <taxon>Streptomycetaceae</taxon>
        <taxon>Streptomyces</taxon>
    </lineage>
</organism>
<proteinExistence type="predicted"/>
<dbReference type="EMBL" id="BAABKB010000021">
    <property type="protein sequence ID" value="GAA5021387.1"/>
    <property type="molecule type" value="Genomic_DNA"/>
</dbReference>
<name>A0ABP9J8I8_9ACTN</name>
<evidence type="ECO:0000256" key="2">
    <source>
        <dbReference type="SAM" id="Phobius"/>
    </source>
</evidence>
<comment type="caution">
    <text evidence="3">The sequence shown here is derived from an EMBL/GenBank/DDBJ whole genome shotgun (WGS) entry which is preliminary data.</text>
</comment>
<evidence type="ECO:0000313" key="4">
    <source>
        <dbReference type="Proteomes" id="UP001501759"/>
    </source>
</evidence>
<evidence type="ECO:0000313" key="3">
    <source>
        <dbReference type="EMBL" id="GAA5021387.1"/>
    </source>
</evidence>